<feature type="compositionally biased region" description="Basic and acidic residues" evidence="1">
    <location>
        <begin position="83"/>
        <end position="96"/>
    </location>
</feature>
<sequence length="206" mass="23781">ARISGSRSMQLRPRPEFSTFVDNSTSDDDSPQQDPWPQQEVWPEEDIMRRSLRTGWTANDTVANVPRSQSSQMSASFGTIPPQDHRQQDRITESRSMHTQLRFPARELESCSRPHLDEIESRDLITRSAWIDRGSTVHLQDQTEGKASGGGDRCESQSCFRSEAVPFDHMRRSYTTEELKKERRRLPKRPDVEPFPSEFGTVRTFL</sequence>
<dbReference type="Proteomes" id="UP000054047">
    <property type="component" value="Unassembled WGS sequence"/>
</dbReference>
<name>A0A0C2CYI9_9BILA</name>
<accession>A0A0C2CYI9</accession>
<feature type="non-terminal residue" evidence="2">
    <location>
        <position position="1"/>
    </location>
</feature>
<dbReference type="OrthoDB" id="5873696at2759"/>
<dbReference type="EMBL" id="KN738317">
    <property type="protein sequence ID" value="KIH54867.1"/>
    <property type="molecule type" value="Genomic_DNA"/>
</dbReference>
<feature type="compositionally biased region" description="Basic and acidic residues" evidence="1">
    <location>
        <begin position="171"/>
        <end position="181"/>
    </location>
</feature>
<feature type="region of interest" description="Disordered" evidence="1">
    <location>
        <begin position="171"/>
        <end position="195"/>
    </location>
</feature>
<evidence type="ECO:0000313" key="2">
    <source>
        <dbReference type="EMBL" id="KIH54867.1"/>
    </source>
</evidence>
<organism evidence="2 3">
    <name type="scientific">Ancylostoma duodenale</name>
    <dbReference type="NCBI Taxonomy" id="51022"/>
    <lineage>
        <taxon>Eukaryota</taxon>
        <taxon>Metazoa</taxon>
        <taxon>Ecdysozoa</taxon>
        <taxon>Nematoda</taxon>
        <taxon>Chromadorea</taxon>
        <taxon>Rhabditida</taxon>
        <taxon>Rhabditina</taxon>
        <taxon>Rhabditomorpha</taxon>
        <taxon>Strongyloidea</taxon>
        <taxon>Ancylostomatidae</taxon>
        <taxon>Ancylostomatinae</taxon>
        <taxon>Ancylostoma</taxon>
    </lineage>
</organism>
<proteinExistence type="predicted"/>
<reference evidence="2 3" key="1">
    <citation type="submission" date="2013-12" db="EMBL/GenBank/DDBJ databases">
        <title>Draft genome of the parsitic nematode Ancylostoma duodenale.</title>
        <authorList>
            <person name="Mitreva M."/>
        </authorList>
    </citation>
    <scope>NUCLEOTIDE SEQUENCE [LARGE SCALE GENOMIC DNA]</scope>
    <source>
        <strain evidence="2 3">Zhejiang</strain>
    </source>
</reference>
<feature type="region of interest" description="Disordered" evidence="1">
    <location>
        <begin position="58"/>
        <end position="97"/>
    </location>
</feature>
<evidence type="ECO:0000256" key="1">
    <source>
        <dbReference type="SAM" id="MobiDB-lite"/>
    </source>
</evidence>
<evidence type="ECO:0000313" key="3">
    <source>
        <dbReference type="Proteomes" id="UP000054047"/>
    </source>
</evidence>
<protein>
    <submittedName>
        <fullName evidence="2">Uncharacterized protein</fullName>
    </submittedName>
</protein>
<feature type="region of interest" description="Disordered" evidence="1">
    <location>
        <begin position="1"/>
        <end position="45"/>
    </location>
</feature>
<feature type="compositionally biased region" description="Polar residues" evidence="1">
    <location>
        <begin position="58"/>
        <end position="77"/>
    </location>
</feature>
<gene>
    <name evidence="2" type="ORF">ANCDUO_14984</name>
</gene>
<dbReference type="AlphaFoldDB" id="A0A0C2CYI9"/>
<keyword evidence="3" id="KW-1185">Reference proteome</keyword>